<dbReference type="AlphaFoldDB" id="A0A7J7XUL0"/>
<gene>
    <name evidence="2" type="ORF">mPipKuh1_010429</name>
</gene>
<evidence type="ECO:0000256" key="1">
    <source>
        <dbReference type="SAM" id="MobiDB-lite"/>
    </source>
</evidence>
<proteinExistence type="predicted"/>
<feature type="region of interest" description="Disordered" evidence="1">
    <location>
        <begin position="23"/>
        <end position="61"/>
    </location>
</feature>
<evidence type="ECO:0000313" key="3">
    <source>
        <dbReference type="Proteomes" id="UP000558488"/>
    </source>
</evidence>
<dbReference type="EMBL" id="JACAGB010000007">
    <property type="protein sequence ID" value="KAF6353463.1"/>
    <property type="molecule type" value="Genomic_DNA"/>
</dbReference>
<sequence>MCWLCRPTSGSSRQKPRVVTGCDGRRAVGSATESEKAPGAQLPARARLGPPRPSGPEGWAEAWRPAWSSSHREPAGLTCQVLEPLAGILTIGVGPTPLKGPWVPLCPAATWIFTGLPARKPLSASF</sequence>
<dbReference type="Proteomes" id="UP000558488">
    <property type="component" value="Unassembled WGS sequence"/>
</dbReference>
<reference evidence="2 3" key="1">
    <citation type="journal article" date="2020" name="Nature">
        <title>Six reference-quality genomes reveal evolution of bat adaptations.</title>
        <authorList>
            <person name="Jebb D."/>
            <person name="Huang Z."/>
            <person name="Pippel M."/>
            <person name="Hughes G.M."/>
            <person name="Lavrichenko K."/>
            <person name="Devanna P."/>
            <person name="Winkler S."/>
            <person name="Jermiin L.S."/>
            <person name="Skirmuntt E.C."/>
            <person name="Katzourakis A."/>
            <person name="Burkitt-Gray L."/>
            <person name="Ray D.A."/>
            <person name="Sullivan K.A.M."/>
            <person name="Roscito J.G."/>
            <person name="Kirilenko B.M."/>
            <person name="Davalos L.M."/>
            <person name="Corthals A.P."/>
            <person name="Power M.L."/>
            <person name="Jones G."/>
            <person name="Ransome R.D."/>
            <person name="Dechmann D.K.N."/>
            <person name="Locatelli A.G."/>
            <person name="Puechmaille S.J."/>
            <person name="Fedrigo O."/>
            <person name="Jarvis E.D."/>
            <person name="Hiller M."/>
            <person name="Vernes S.C."/>
            <person name="Myers E.W."/>
            <person name="Teeling E.C."/>
        </authorList>
    </citation>
    <scope>NUCLEOTIDE SEQUENCE [LARGE SCALE GENOMIC DNA]</scope>
    <source>
        <strain evidence="2">MPipKuh1</strain>
        <tissue evidence="2">Flight muscle</tissue>
    </source>
</reference>
<name>A0A7J7XUL0_PIPKU</name>
<accession>A0A7J7XUL0</accession>
<evidence type="ECO:0000313" key="2">
    <source>
        <dbReference type="EMBL" id="KAF6353463.1"/>
    </source>
</evidence>
<comment type="caution">
    <text evidence="2">The sequence shown here is derived from an EMBL/GenBank/DDBJ whole genome shotgun (WGS) entry which is preliminary data.</text>
</comment>
<keyword evidence="3" id="KW-1185">Reference proteome</keyword>
<protein>
    <submittedName>
        <fullName evidence="2">Uncharacterized protein</fullName>
    </submittedName>
</protein>
<organism evidence="2 3">
    <name type="scientific">Pipistrellus kuhlii</name>
    <name type="common">Kuhl's pipistrelle</name>
    <dbReference type="NCBI Taxonomy" id="59472"/>
    <lineage>
        <taxon>Eukaryota</taxon>
        <taxon>Metazoa</taxon>
        <taxon>Chordata</taxon>
        <taxon>Craniata</taxon>
        <taxon>Vertebrata</taxon>
        <taxon>Euteleostomi</taxon>
        <taxon>Mammalia</taxon>
        <taxon>Eutheria</taxon>
        <taxon>Laurasiatheria</taxon>
        <taxon>Chiroptera</taxon>
        <taxon>Yangochiroptera</taxon>
        <taxon>Vespertilionidae</taxon>
        <taxon>Pipistrellus</taxon>
    </lineage>
</organism>